<reference evidence="8" key="1">
    <citation type="journal article" date="2020" name="Fungal Divers.">
        <title>Resolving the Mortierellaceae phylogeny through synthesis of multi-gene phylogenetics and phylogenomics.</title>
        <authorList>
            <person name="Vandepol N."/>
            <person name="Liber J."/>
            <person name="Desiro A."/>
            <person name="Na H."/>
            <person name="Kennedy M."/>
            <person name="Barry K."/>
            <person name="Grigoriev I.V."/>
            <person name="Miller A.N."/>
            <person name="O'Donnell K."/>
            <person name="Stajich J.E."/>
            <person name="Bonito G."/>
        </authorList>
    </citation>
    <scope>NUCLEOTIDE SEQUENCE</scope>
    <source>
        <strain evidence="8">CK1249</strain>
    </source>
</reference>
<evidence type="ECO:0000256" key="1">
    <source>
        <dbReference type="ARBA" id="ARBA00004496"/>
    </source>
</evidence>
<evidence type="ECO:0000313" key="9">
    <source>
        <dbReference type="Proteomes" id="UP000738359"/>
    </source>
</evidence>
<feature type="compositionally biased region" description="Basic and acidic residues" evidence="6">
    <location>
        <begin position="1255"/>
        <end position="1290"/>
    </location>
</feature>
<evidence type="ECO:0000256" key="2">
    <source>
        <dbReference type="ARBA" id="ARBA00022490"/>
    </source>
</evidence>
<keyword evidence="9" id="KW-1185">Reference proteome</keyword>
<feature type="region of interest" description="Disordered" evidence="6">
    <location>
        <begin position="1213"/>
        <end position="1421"/>
    </location>
</feature>
<feature type="compositionally biased region" description="Acidic residues" evidence="6">
    <location>
        <begin position="1555"/>
        <end position="1570"/>
    </location>
</feature>
<feature type="compositionally biased region" description="Polar residues" evidence="6">
    <location>
        <begin position="1058"/>
        <end position="1072"/>
    </location>
</feature>
<feature type="region of interest" description="Disordered" evidence="6">
    <location>
        <begin position="364"/>
        <end position="417"/>
    </location>
</feature>
<protein>
    <submittedName>
        <fullName evidence="8">Guanine nucleotide exchange protein smcr8</fullName>
    </submittedName>
</protein>
<dbReference type="InterPro" id="IPR037521">
    <property type="entry name" value="FLCN/SMCR8_DENN"/>
</dbReference>
<gene>
    <name evidence="8" type="primary">SMCR8</name>
    <name evidence="8" type="ORF">BGZ70_006757</name>
</gene>
<feature type="compositionally biased region" description="Polar residues" evidence="6">
    <location>
        <begin position="81"/>
        <end position="105"/>
    </location>
</feature>
<dbReference type="EMBL" id="JAAAHY010000039">
    <property type="protein sequence ID" value="KAF9968095.1"/>
    <property type="molecule type" value="Genomic_DNA"/>
</dbReference>
<proteinExistence type="inferred from homology"/>
<comment type="subcellular location">
    <subcellularLocation>
        <location evidence="1">Cytoplasm</location>
    </subcellularLocation>
</comment>
<feature type="region of interest" description="Disordered" evidence="6">
    <location>
        <begin position="1664"/>
        <end position="1689"/>
    </location>
</feature>
<feature type="region of interest" description="Disordered" evidence="6">
    <location>
        <begin position="714"/>
        <end position="736"/>
    </location>
</feature>
<feature type="compositionally biased region" description="Basic and acidic residues" evidence="6">
    <location>
        <begin position="408"/>
        <end position="417"/>
    </location>
</feature>
<keyword evidence="4" id="KW-0072">Autophagy</keyword>
<keyword evidence="2" id="KW-0963">Cytoplasm</keyword>
<feature type="compositionally biased region" description="Basic and acidic residues" evidence="6">
    <location>
        <begin position="1382"/>
        <end position="1393"/>
    </location>
</feature>
<dbReference type="PANTHER" id="PTHR31334:SF1">
    <property type="entry name" value="GUANINE NUCLEOTIDE EXCHANGE PROTEIN SMCR8"/>
    <property type="match status" value="1"/>
</dbReference>
<feature type="compositionally biased region" description="Polar residues" evidence="6">
    <location>
        <begin position="1758"/>
        <end position="1773"/>
    </location>
</feature>
<feature type="region of interest" description="Disordered" evidence="6">
    <location>
        <begin position="813"/>
        <end position="853"/>
    </location>
</feature>
<feature type="compositionally biased region" description="Basic and acidic residues" evidence="6">
    <location>
        <begin position="211"/>
        <end position="221"/>
    </location>
</feature>
<dbReference type="GO" id="GO:0032045">
    <property type="term" value="C:guanyl-nucleotide exchange factor complex"/>
    <property type="evidence" value="ECO:0007669"/>
    <property type="project" value="TreeGrafter"/>
</dbReference>
<evidence type="ECO:0000256" key="6">
    <source>
        <dbReference type="SAM" id="MobiDB-lite"/>
    </source>
</evidence>
<dbReference type="Proteomes" id="UP000738359">
    <property type="component" value="Unassembled WGS sequence"/>
</dbReference>
<feature type="domain" description="UDENN FLCN/SMCR8-type" evidence="7">
    <location>
        <begin position="202"/>
        <end position="1065"/>
    </location>
</feature>
<dbReference type="PANTHER" id="PTHR31334">
    <property type="entry name" value="SMITH-MAGENIS SYNDROME REGION GENE 8 PROTEIN"/>
    <property type="match status" value="1"/>
</dbReference>
<feature type="compositionally biased region" description="Basic residues" evidence="6">
    <location>
        <begin position="1227"/>
        <end position="1252"/>
    </location>
</feature>
<dbReference type="GO" id="GO:0005085">
    <property type="term" value="F:guanyl-nucleotide exchange factor activity"/>
    <property type="evidence" value="ECO:0007669"/>
    <property type="project" value="UniProtKB-KW"/>
</dbReference>
<feature type="compositionally biased region" description="Polar residues" evidence="6">
    <location>
        <begin position="222"/>
        <end position="232"/>
    </location>
</feature>
<keyword evidence="3" id="KW-0344">Guanine-nucleotide releasing factor</keyword>
<feature type="region of interest" description="Disordered" evidence="6">
    <location>
        <begin position="15"/>
        <end position="146"/>
    </location>
</feature>
<evidence type="ECO:0000256" key="4">
    <source>
        <dbReference type="ARBA" id="ARBA00023006"/>
    </source>
</evidence>
<feature type="compositionally biased region" description="Pro residues" evidence="6">
    <location>
        <begin position="24"/>
        <end position="34"/>
    </location>
</feature>
<feature type="compositionally biased region" description="Low complexity" evidence="6">
    <location>
        <begin position="394"/>
        <end position="407"/>
    </location>
</feature>
<feature type="compositionally biased region" description="Polar residues" evidence="6">
    <location>
        <begin position="1437"/>
        <end position="1460"/>
    </location>
</feature>
<feature type="compositionally biased region" description="Basic and acidic residues" evidence="6">
    <location>
        <begin position="1513"/>
        <end position="1550"/>
    </location>
</feature>
<feature type="region of interest" description="Disordered" evidence="6">
    <location>
        <begin position="1056"/>
        <end position="1158"/>
    </location>
</feature>
<feature type="region of interest" description="Disordered" evidence="6">
    <location>
        <begin position="1437"/>
        <end position="1600"/>
    </location>
</feature>
<feature type="compositionally biased region" description="Acidic residues" evidence="6">
    <location>
        <begin position="726"/>
        <end position="736"/>
    </location>
</feature>
<feature type="compositionally biased region" description="Basic residues" evidence="6">
    <location>
        <begin position="1489"/>
        <end position="1512"/>
    </location>
</feature>
<evidence type="ECO:0000256" key="5">
    <source>
        <dbReference type="ARBA" id="ARBA00038137"/>
    </source>
</evidence>
<feature type="compositionally biased region" description="Basic and acidic residues" evidence="6">
    <location>
        <begin position="1116"/>
        <end position="1141"/>
    </location>
</feature>
<feature type="region of interest" description="Disordered" evidence="6">
    <location>
        <begin position="211"/>
        <end position="241"/>
    </location>
</feature>
<dbReference type="GO" id="GO:0005737">
    <property type="term" value="C:cytoplasm"/>
    <property type="evidence" value="ECO:0007669"/>
    <property type="project" value="UniProtKB-SubCell"/>
</dbReference>
<feature type="compositionally biased region" description="Low complexity" evidence="6">
    <location>
        <begin position="1664"/>
        <end position="1677"/>
    </location>
</feature>
<accession>A0A9P6JEM7</accession>
<dbReference type="GO" id="GO:0006914">
    <property type="term" value="P:autophagy"/>
    <property type="evidence" value="ECO:0007669"/>
    <property type="project" value="UniProtKB-KW"/>
</dbReference>
<organism evidence="8 9">
    <name type="scientific">Mortierella alpina</name>
    <name type="common">Oleaginous fungus</name>
    <name type="synonym">Mortierella renispora</name>
    <dbReference type="NCBI Taxonomy" id="64518"/>
    <lineage>
        <taxon>Eukaryota</taxon>
        <taxon>Fungi</taxon>
        <taxon>Fungi incertae sedis</taxon>
        <taxon>Mucoromycota</taxon>
        <taxon>Mortierellomycotina</taxon>
        <taxon>Mortierellomycetes</taxon>
        <taxon>Mortierellales</taxon>
        <taxon>Mortierellaceae</taxon>
        <taxon>Mortierella</taxon>
    </lineage>
</organism>
<evidence type="ECO:0000256" key="3">
    <source>
        <dbReference type="ARBA" id="ARBA00022658"/>
    </source>
</evidence>
<evidence type="ECO:0000259" key="7">
    <source>
        <dbReference type="PROSITE" id="PS51834"/>
    </source>
</evidence>
<sequence>MFAWSAFPEALDNNYEELESAAPSSPPSPHPPASAPALTSTSLLSSPQTASAPSRMLPRSVSTSHVDTAPPFDASGATPYPASSSSSWLPQRSADTASLSETGSPMMSPASIRPPTGSTFKVPGPSADTSTKGAGRSAARGQQQQQMQQLLLQQQLQQAALSLEPPTTCWWYPKKSAGLPDFVLISEFSELEGPRAVMTIPDNIVDLTRDSYSSHKQRSQESSDGSTATLSPDASGGRSQEEMFDTHEFVLRITSADQQVRETSSIFHIPEDIEVHISDPERGYWAYVHHFTLFDINARGFVRPFSMSYITQDPNKILAHYEEMRLKFSRATLYFKTGNYTLFRQDLTKKLRNLNYTNNLLSEAPADLDAPSDSSAMPTKPGLVSESSQNTLTESSDSSELSSLAPAEHSEGLSEQQRVDLESIKEAIETATHIISILEHYSVDGQPLLGHAEDGTEGPHTMVPLSDLSPMTSSENLAQLAAGRSGAADSSLFLGSASRPGSRIRHKISSPSVIGMAPSRILDSTGTAGVTGEGLTAPLPHLLGLQQEQSRKNSVVSEYDSMMYEAPEYEAQYVTTLYPIDRDEVVFRPLRELCVATMVWNSSIQFHLGIKKIKDILKDFQADTQLLGEVSDNAKRMYPTASSLTLGNRFLINFRNPEFNRITARQTPHQEAPVPLMELLEGISTANAPSEDGQPVQGATSGTLEDTTMMLEDSAPETRQPGQAIDADDADDEQTGYDSLDDAVSFFTAATGMATHIDTPTRDGFSVTPLDRSARVVEWHQEQQTLHHAKRSGPIMPSTEGAAEQVPWSFGAGVSQGEPPPAGGFSKSQHRHSAQSGLSMGVAGPGSGPGPGPAQNMNNPTIILDTLQKDPTISKHLVFALLSGQKVCVMGQTESEAKVRAMVSVLSTFLPHAGYPSREEQLMEHQRQVVPWYQGPGALKVEDMERYSLVGVDSSRMDPKFLEADICILDFDTLIWVHGQQYTDGILLESIFRSMTLFSEDSSFVAFADGKLFEILLKAFLYYHLVFHGRLYQGGLLSYPGAQSFYSSGASDDGEAFSHQSNFRNSRQSPVVSRSGGLSRAIKKGNTGYPGSTNFGGSMTHYRSSHTRSGSASSHESSDLDRSVPDWRDPKLHTRHEHAENSQHLNQHQQYDRSYGDDNYRDKVELSEDDSGQNGMQYTTSQGMRKWKKWFEYWSAKSVAMIDPALAAFGRPESAAPADGNSGGPNWRKRSNSRRSSPSRRHKNSPSHHHQSPSRIREAREREKERDRERDRERHRKTTFDHYSITKEKVPMFSSSDSEFPRGDDTFSAMTGNPKNMKDTLEPSESRAEDLEGYSDHTRAEDAWDNMADALNPKPNSGKGTGSRRLKPKRPLTLHGSFSKSSQREEGKKEGRDAATAVAGATLTRTPSSGSAASPPPSATFRSLAGAFRAMSFGSSATATTVKGSTASNASIGYLSSPTKNQDRHSIEEHHSGRSSRDLSDSVLDHREVKRRGSARAKAKAWFKAKRKRRSWGHVEDGTLHKGGDVDEQRSGPSDEEHDISDAEGSREGQRISSPDDDGQPQEEEIDDAEQETRDHGPPPKSAPARAESASATAKMIPPIQSHSAIDLTEALSKPVELPDEPLPLDTHLTIQEIATLEPTTRTQSRVLMMPTVSAATINAVSSSNNSSRISSANGSRITSPLVPSFAADPRQRMESISALISRRKDSRPLLKTEAEALLSAEDLRSEVDDSEQDRRWDLGKESATEYETSAETFANDRASSVSGPVSGNQRFAESSGRPSLDATPSSASQTKGSSSYSSATMKAYILQQDPALGDKMKMGLGKSDKDTVTLTEEEELAVREMIGGVTGADDWIIIVHLATMVDEYERSKGSDTAAMD</sequence>
<feature type="region of interest" description="Disordered" evidence="6">
    <location>
        <begin position="1723"/>
        <end position="1795"/>
    </location>
</feature>
<feature type="compositionally biased region" description="Polar residues" evidence="6">
    <location>
        <begin position="1783"/>
        <end position="1795"/>
    </location>
</feature>
<evidence type="ECO:0000313" key="8">
    <source>
        <dbReference type="EMBL" id="KAF9968095.1"/>
    </source>
</evidence>
<dbReference type="OrthoDB" id="2289278at2759"/>
<comment type="caution">
    <text evidence="8">The sequence shown here is derived from an EMBL/GenBank/DDBJ whole genome shotgun (WGS) entry which is preliminary data.</text>
</comment>
<feature type="compositionally biased region" description="Low complexity" evidence="6">
    <location>
        <begin position="1583"/>
        <end position="1594"/>
    </location>
</feature>
<comment type="similarity">
    <text evidence="5">Belongs to the SMCR8 family.</text>
</comment>
<feature type="compositionally biased region" description="Basic residues" evidence="6">
    <location>
        <begin position="1362"/>
        <end position="1372"/>
    </location>
</feature>
<name>A0A9P6JEM7_MORAP</name>
<feature type="compositionally biased region" description="Low complexity" evidence="6">
    <location>
        <begin position="35"/>
        <end position="54"/>
    </location>
</feature>
<dbReference type="PROSITE" id="PS51834">
    <property type="entry name" value="DENN_FLCN_SMCR8"/>
    <property type="match status" value="1"/>
</dbReference>
<feature type="compositionally biased region" description="Basic and acidic residues" evidence="6">
    <location>
        <begin position="1461"/>
        <end position="1488"/>
    </location>
</feature>
<feature type="compositionally biased region" description="Basic and acidic residues" evidence="6">
    <location>
        <begin position="1723"/>
        <end position="1744"/>
    </location>
</feature>
<feature type="compositionally biased region" description="Basic and acidic residues" evidence="6">
    <location>
        <begin position="1316"/>
        <end position="1342"/>
    </location>
</feature>